<evidence type="ECO:0000313" key="2">
    <source>
        <dbReference type="Proteomes" id="UP000260680"/>
    </source>
</evidence>
<proteinExistence type="predicted"/>
<sequence>MGATAVRKLAKSIDMMIKAGDSSLVIYDRIGFDKEFPNIFVCVGKVDIRTLKNPVFQRKIDPLRVENIKKKPSIVRLDPITIAIDDNGDRTTCDGNHRTNGGIAGLAEGYWDDPFVPCKILYNATDAQLSYLFATQDENKKAIDNPSQLKALILAEGENRAQWAVDMNRIVEEEGLTFGFGENRNNNVGKIVAISAIRKAYLSTLDEDNFRRMLRIIRESFDNGTRKNACSGRIIDGLSTFYSEFGEEIDDKLLVKRLKKKSPDTLIDDFNKFKTKLDSKRQYLKPLTDIYNSGKSKADRLDYL</sequence>
<comment type="caution">
    <text evidence="1">The sequence shown here is derived from an EMBL/GenBank/DDBJ whole genome shotgun (WGS) entry which is preliminary data.</text>
</comment>
<dbReference type="RefSeq" id="WP_117417656.1">
    <property type="nucleotide sequence ID" value="NZ_QOHO01000043.1"/>
</dbReference>
<reference evidence="1 2" key="1">
    <citation type="submission" date="2018-07" db="EMBL/GenBank/DDBJ databases">
        <title>New species, Clostridium PI-S10-A1B.</title>
        <authorList>
            <person name="Krishna G."/>
            <person name="Summeta K."/>
            <person name="Shikha S."/>
            <person name="Prabhu P.B."/>
            <person name="Suresh K."/>
        </authorList>
    </citation>
    <scope>NUCLEOTIDE SEQUENCE [LARGE SCALE GENOMIC DNA]</scope>
    <source>
        <strain evidence="1 2">PI-S10-A1B</strain>
    </source>
</reference>
<protein>
    <recommendedName>
        <fullName evidence="3">DGQHR domain-containing protein</fullName>
    </recommendedName>
</protein>
<dbReference type="Pfam" id="PF20188">
    <property type="entry name" value="DUF6551"/>
    <property type="match status" value="1"/>
</dbReference>
<gene>
    <name evidence="1" type="ORF">DS742_14310</name>
</gene>
<evidence type="ECO:0008006" key="3">
    <source>
        <dbReference type="Google" id="ProtNLM"/>
    </source>
</evidence>
<dbReference type="InterPro" id="IPR046681">
    <property type="entry name" value="DUF6551"/>
</dbReference>
<evidence type="ECO:0000313" key="1">
    <source>
        <dbReference type="EMBL" id="RFZ78283.1"/>
    </source>
</evidence>
<dbReference type="EMBL" id="QOHO01000043">
    <property type="protein sequence ID" value="RFZ78283.1"/>
    <property type="molecule type" value="Genomic_DNA"/>
</dbReference>
<name>A0A3E2NBB5_9FIRM</name>
<dbReference type="AlphaFoldDB" id="A0A3E2NBB5"/>
<dbReference type="Proteomes" id="UP000260680">
    <property type="component" value="Unassembled WGS sequence"/>
</dbReference>
<accession>A0A3E2NBB5</accession>
<dbReference type="OrthoDB" id="9818605at2"/>
<organism evidence="1 2">
    <name type="scientific">Lacrimispora amygdalina</name>
    <dbReference type="NCBI Taxonomy" id="253257"/>
    <lineage>
        <taxon>Bacteria</taxon>
        <taxon>Bacillati</taxon>
        <taxon>Bacillota</taxon>
        <taxon>Clostridia</taxon>
        <taxon>Lachnospirales</taxon>
        <taxon>Lachnospiraceae</taxon>
        <taxon>Lacrimispora</taxon>
    </lineage>
</organism>